<proteinExistence type="predicted"/>
<dbReference type="InterPro" id="IPR035994">
    <property type="entry name" value="Nucleoside_phosphorylase_sf"/>
</dbReference>
<evidence type="ECO:0000313" key="3">
    <source>
        <dbReference type="Proteomes" id="UP001201980"/>
    </source>
</evidence>
<accession>A0AAD5RMM1</accession>
<feature type="domain" description="Nucleoside phosphorylase" evidence="1">
    <location>
        <begin position="1"/>
        <end position="61"/>
    </location>
</feature>
<reference evidence="2" key="1">
    <citation type="submission" date="2022-07" db="EMBL/GenBank/DDBJ databases">
        <title>Draft genome sequence of Zalerion maritima ATCC 34329, a (micro)plastics degrading marine fungus.</title>
        <authorList>
            <person name="Paco A."/>
            <person name="Goncalves M.F.M."/>
            <person name="Rocha-Santos T.A.P."/>
            <person name="Alves A."/>
        </authorList>
    </citation>
    <scope>NUCLEOTIDE SEQUENCE</scope>
    <source>
        <strain evidence="2">ATCC 34329</strain>
    </source>
</reference>
<dbReference type="Proteomes" id="UP001201980">
    <property type="component" value="Unassembled WGS sequence"/>
</dbReference>
<sequence>MGKVNAASAAASLRASYPELRLVLVTGICGGVPNPGTKKEIPLGDVVVSKTVVQYDLGRLYADDFAMRDAVEDRLGRPTKNVRNLLAVFETELGRQRLEQRAATTLRETYNSAPRKRRRADYCYPRVV</sequence>
<gene>
    <name evidence="2" type="ORF">MKZ38_003540</name>
</gene>
<dbReference type="GO" id="GO:0003824">
    <property type="term" value="F:catalytic activity"/>
    <property type="evidence" value="ECO:0007669"/>
    <property type="project" value="InterPro"/>
</dbReference>
<keyword evidence="3" id="KW-1185">Reference proteome</keyword>
<dbReference type="Pfam" id="PF01048">
    <property type="entry name" value="PNP_UDP_1"/>
    <property type="match status" value="1"/>
</dbReference>
<dbReference type="InterPro" id="IPR000845">
    <property type="entry name" value="Nucleoside_phosphorylase_d"/>
</dbReference>
<dbReference type="PANTHER" id="PTHR46082">
    <property type="entry name" value="ATP/GTP-BINDING PROTEIN-RELATED"/>
    <property type="match status" value="1"/>
</dbReference>
<comment type="caution">
    <text evidence="2">The sequence shown here is derived from an EMBL/GenBank/DDBJ whole genome shotgun (WGS) entry which is preliminary data.</text>
</comment>
<organism evidence="2 3">
    <name type="scientific">Zalerion maritima</name>
    <dbReference type="NCBI Taxonomy" id="339359"/>
    <lineage>
        <taxon>Eukaryota</taxon>
        <taxon>Fungi</taxon>
        <taxon>Dikarya</taxon>
        <taxon>Ascomycota</taxon>
        <taxon>Pezizomycotina</taxon>
        <taxon>Sordariomycetes</taxon>
        <taxon>Lulworthiomycetidae</taxon>
        <taxon>Lulworthiales</taxon>
        <taxon>Lulworthiaceae</taxon>
        <taxon>Zalerion</taxon>
    </lineage>
</organism>
<dbReference type="GO" id="GO:0009116">
    <property type="term" value="P:nucleoside metabolic process"/>
    <property type="evidence" value="ECO:0007669"/>
    <property type="project" value="InterPro"/>
</dbReference>
<dbReference type="AlphaFoldDB" id="A0AAD5RMM1"/>
<dbReference type="EMBL" id="JAKWBI020000211">
    <property type="protein sequence ID" value="KAJ2898971.1"/>
    <property type="molecule type" value="Genomic_DNA"/>
</dbReference>
<evidence type="ECO:0000313" key="2">
    <source>
        <dbReference type="EMBL" id="KAJ2898971.1"/>
    </source>
</evidence>
<dbReference type="SUPFAM" id="SSF53167">
    <property type="entry name" value="Purine and uridine phosphorylases"/>
    <property type="match status" value="1"/>
</dbReference>
<dbReference type="PANTHER" id="PTHR46082:SF6">
    <property type="entry name" value="AAA+ ATPASE DOMAIN-CONTAINING PROTEIN-RELATED"/>
    <property type="match status" value="1"/>
</dbReference>
<dbReference type="InterPro" id="IPR053137">
    <property type="entry name" value="NLR-like"/>
</dbReference>
<dbReference type="Gene3D" id="3.40.50.1580">
    <property type="entry name" value="Nucleoside phosphorylase domain"/>
    <property type="match status" value="1"/>
</dbReference>
<protein>
    <recommendedName>
        <fullName evidence="1">Nucleoside phosphorylase domain-containing protein</fullName>
    </recommendedName>
</protein>
<name>A0AAD5RMM1_9PEZI</name>
<evidence type="ECO:0000259" key="1">
    <source>
        <dbReference type="Pfam" id="PF01048"/>
    </source>
</evidence>